<evidence type="ECO:0000313" key="8">
    <source>
        <dbReference type="EMBL" id="CAG8610771.1"/>
    </source>
</evidence>
<dbReference type="GO" id="GO:0042796">
    <property type="term" value="P:snRNA transcription by RNA polymerase III"/>
    <property type="evidence" value="ECO:0007669"/>
    <property type="project" value="TreeGrafter"/>
</dbReference>
<dbReference type="AlphaFoldDB" id="A0A9N9GLM2"/>
<dbReference type="InterPro" id="IPR009057">
    <property type="entry name" value="Homeodomain-like_sf"/>
</dbReference>
<evidence type="ECO:0000256" key="3">
    <source>
        <dbReference type="ARBA" id="ARBA00023163"/>
    </source>
</evidence>
<evidence type="ECO:0000259" key="7">
    <source>
        <dbReference type="PROSITE" id="PS51294"/>
    </source>
</evidence>
<feature type="domain" description="SANT" evidence="6">
    <location>
        <begin position="165"/>
        <end position="219"/>
    </location>
</feature>
<dbReference type="InterPro" id="IPR017884">
    <property type="entry name" value="SANT_dom"/>
</dbReference>
<proteinExistence type="predicted"/>
<evidence type="ECO:0000256" key="1">
    <source>
        <dbReference type="ARBA" id="ARBA00023015"/>
    </source>
</evidence>
<keyword evidence="4" id="KW-0539">Nucleus</keyword>
<keyword evidence="3" id="KW-0804">Transcription</keyword>
<dbReference type="GO" id="GO:0000978">
    <property type="term" value="F:RNA polymerase II cis-regulatory region sequence-specific DNA binding"/>
    <property type="evidence" value="ECO:0007669"/>
    <property type="project" value="TreeGrafter"/>
</dbReference>
<keyword evidence="1" id="KW-0805">Transcription regulation</keyword>
<dbReference type="PROSITE" id="PS51293">
    <property type="entry name" value="SANT"/>
    <property type="match status" value="2"/>
</dbReference>
<dbReference type="PANTHER" id="PTHR46621">
    <property type="entry name" value="SNRNA-ACTIVATING PROTEIN COMPLEX SUBUNIT 4"/>
    <property type="match status" value="1"/>
</dbReference>
<evidence type="ECO:0000259" key="6">
    <source>
        <dbReference type="PROSITE" id="PS51293"/>
    </source>
</evidence>
<feature type="domain" description="HTH myb-type" evidence="7">
    <location>
        <begin position="218"/>
        <end position="249"/>
    </location>
</feature>
<name>A0A9N9GLM2_9GLOM</name>
<dbReference type="PANTHER" id="PTHR46621:SF1">
    <property type="entry name" value="SNRNA-ACTIVATING PROTEIN COMPLEX SUBUNIT 4"/>
    <property type="match status" value="1"/>
</dbReference>
<dbReference type="PROSITE" id="PS51294">
    <property type="entry name" value="HTH_MYB"/>
    <property type="match status" value="3"/>
</dbReference>
<organism evidence="8 9">
    <name type="scientific">Funneliformis caledonium</name>
    <dbReference type="NCBI Taxonomy" id="1117310"/>
    <lineage>
        <taxon>Eukaryota</taxon>
        <taxon>Fungi</taxon>
        <taxon>Fungi incertae sedis</taxon>
        <taxon>Mucoromycota</taxon>
        <taxon>Glomeromycotina</taxon>
        <taxon>Glomeromycetes</taxon>
        <taxon>Glomerales</taxon>
        <taxon>Glomeraceae</taxon>
        <taxon>Funneliformis</taxon>
    </lineage>
</organism>
<dbReference type="EMBL" id="CAJVPQ010002860">
    <property type="protein sequence ID" value="CAG8610771.1"/>
    <property type="molecule type" value="Genomic_DNA"/>
</dbReference>
<dbReference type="Proteomes" id="UP000789570">
    <property type="component" value="Unassembled WGS sequence"/>
</dbReference>
<sequence length="390" mass="46485">MFARQVFVHKALNETNLTGLRIGSNFYKFNNKSLVECFVKHNIRLNSSVSTIIYQPQKPSIGKYEEESSNISNSNSKVHMKSLKDMKLSVEELKEKTARIASMYKNQIELKEWTEEETKLLLMASKIHGNRWKFINSHYFNYRTLHSIKCKWYREKVKYENSYKTITSRWTQEEDDLLLKGIEKYGKGHWRKISRMLPNKEALQVFRRYYFINYTKRGNFTEDEDNLLCDLLKKYGRNRWQKIADEMNRPVFTIIKHYNLVLLNAAKFPYWTDKENELIRDSILKYGKDWKIIQKLLPHRLPLSIKEHVRSCSLIDPYYNNGFWQVNETIRLVKAVGLYGKNWRKVSEFVETRSPKQCGAHFRDCFLRKGLESYILNSEQKQVSCRGTSS</sequence>
<dbReference type="InterPro" id="IPR001005">
    <property type="entry name" value="SANT/Myb"/>
</dbReference>
<dbReference type="GO" id="GO:0019185">
    <property type="term" value="C:snRNA-activating protein complex"/>
    <property type="evidence" value="ECO:0007669"/>
    <property type="project" value="TreeGrafter"/>
</dbReference>
<accession>A0A9N9GLM2</accession>
<dbReference type="SMART" id="SM00717">
    <property type="entry name" value="SANT"/>
    <property type="match status" value="5"/>
</dbReference>
<dbReference type="GO" id="GO:0001006">
    <property type="term" value="F:RNA polymerase III type 3 promoter sequence-specific DNA binding"/>
    <property type="evidence" value="ECO:0007669"/>
    <property type="project" value="TreeGrafter"/>
</dbReference>
<dbReference type="InterPro" id="IPR051575">
    <property type="entry name" value="Myb-like_DNA-bd"/>
</dbReference>
<feature type="domain" description="Myb-like" evidence="5">
    <location>
        <begin position="216"/>
        <end position="262"/>
    </location>
</feature>
<dbReference type="PROSITE" id="PS50090">
    <property type="entry name" value="MYB_LIKE"/>
    <property type="match status" value="4"/>
</dbReference>
<evidence type="ECO:0000313" key="9">
    <source>
        <dbReference type="Proteomes" id="UP000789570"/>
    </source>
</evidence>
<dbReference type="CDD" id="cd00167">
    <property type="entry name" value="SANT"/>
    <property type="match status" value="5"/>
</dbReference>
<dbReference type="InterPro" id="IPR017930">
    <property type="entry name" value="Myb_dom"/>
</dbReference>
<evidence type="ECO:0000256" key="2">
    <source>
        <dbReference type="ARBA" id="ARBA00023125"/>
    </source>
</evidence>
<protein>
    <submittedName>
        <fullName evidence="8">2278_t:CDS:1</fullName>
    </submittedName>
</protein>
<dbReference type="SUPFAM" id="SSF46689">
    <property type="entry name" value="Homeodomain-like"/>
    <property type="match status" value="4"/>
</dbReference>
<dbReference type="Gene3D" id="1.10.10.60">
    <property type="entry name" value="Homeodomain-like"/>
    <property type="match status" value="5"/>
</dbReference>
<evidence type="ECO:0000259" key="5">
    <source>
        <dbReference type="PROSITE" id="PS50090"/>
    </source>
</evidence>
<feature type="domain" description="SANT" evidence="6">
    <location>
        <begin position="328"/>
        <end position="370"/>
    </location>
</feature>
<dbReference type="Pfam" id="PF00249">
    <property type="entry name" value="Myb_DNA-binding"/>
    <property type="match status" value="5"/>
</dbReference>
<reference evidence="8" key="1">
    <citation type="submission" date="2021-06" db="EMBL/GenBank/DDBJ databases">
        <authorList>
            <person name="Kallberg Y."/>
            <person name="Tangrot J."/>
            <person name="Rosling A."/>
        </authorList>
    </citation>
    <scope>NUCLEOTIDE SEQUENCE</scope>
    <source>
        <strain evidence="8">UK204</strain>
    </source>
</reference>
<keyword evidence="9" id="KW-1185">Reference proteome</keyword>
<feature type="domain" description="Myb-like" evidence="5">
    <location>
        <begin position="105"/>
        <end position="156"/>
    </location>
</feature>
<feature type="domain" description="HTH myb-type" evidence="7">
    <location>
        <begin position="322"/>
        <end position="370"/>
    </location>
</feature>
<feature type="domain" description="HTH myb-type" evidence="7">
    <location>
        <begin position="169"/>
        <end position="217"/>
    </location>
</feature>
<evidence type="ECO:0000256" key="4">
    <source>
        <dbReference type="ARBA" id="ARBA00023242"/>
    </source>
</evidence>
<feature type="domain" description="Myb-like" evidence="5">
    <location>
        <begin position="316"/>
        <end position="366"/>
    </location>
</feature>
<gene>
    <name evidence="8" type="ORF">FCALED_LOCUS9058</name>
</gene>
<keyword evidence="2" id="KW-0238">DNA-binding</keyword>
<dbReference type="GO" id="GO:0042795">
    <property type="term" value="P:snRNA transcription by RNA polymerase II"/>
    <property type="evidence" value="ECO:0007669"/>
    <property type="project" value="TreeGrafter"/>
</dbReference>
<comment type="caution">
    <text evidence="8">The sequence shown here is derived from an EMBL/GenBank/DDBJ whole genome shotgun (WGS) entry which is preliminary data.</text>
</comment>
<feature type="domain" description="Myb-like" evidence="5">
    <location>
        <begin position="168"/>
        <end position="209"/>
    </location>
</feature>
<dbReference type="OrthoDB" id="2143914at2759"/>